<reference evidence="3 4" key="2">
    <citation type="submission" date="2020-01" db="EMBL/GenBank/DDBJ databases">
        <title>Microvirga sp. nov., an arsenate reduction bacterium isolated from Tibet hotspring sediments.</title>
        <authorList>
            <person name="Xian W.-D."/>
            <person name="Li W.-J."/>
        </authorList>
    </citation>
    <scope>NUCLEOTIDE SEQUENCE [LARGE SCALE GENOMIC DNA]</scope>
    <source>
        <strain evidence="3 4">KCTC 23863</strain>
    </source>
</reference>
<evidence type="ECO:0000313" key="3">
    <source>
        <dbReference type="EMBL" id="MXQ13117.1"/>
    </source>
</evidence>
<proteinExistence type="inferred from homology"/>
<dbReference type="PANTHER" id="PTHR18964">
    <property type="entry name" value="ROK (REPRESSOR, ORF, KINASE) FAMILY"/>
    <property type="match status" value="1"/>
</dbReference>
<feature type="compositionally biased region" description="Polar residues" evidence="2">
    <location>
        <begin position="1"/>
        <end position="17"/>
    </location>
</feature>
<feature type="region of interest" description="Disordered" evidence="2">
    <location>
        <begin position="1"/>
        <end position="25"/>
    </location>
</feature>
<gene>
    <name evidence="3" type="ORF">GR328_16935</name>
</gene>
<dbReference type="PANTHER" id="PTHR18964:SF149">
    <property type="entry name" value="BIFUNCTIONAL UDP-N-ACETYLGLUCOSAMINE 2-EPIMERASE_N-ACETYLMANNOSAMINE KINASE"/>
    <property type="match status" value="1"/>
</dbReference>
<dbReference type="InterPro" id="IPR043129">
    <property type="entry name" value="ATPase_NBD"/>
</dbReference>
<organism evidence="3 4">
    <name type="scientific">Microvirga makkahensis</name>
    <dbReference type="NCBI Taxonomy" id="1128670"/>
    <lineage>
        <taxon>Bacteria</taxon>
        <taxon>Pseudomonadati</taxon>
        <taxon>Pseudomonadota</taxon>
        <taxon>Alphaproteobacteria</taxon>
        <taxon>Hyphomicrobiales</taxon>
        <taxon>Methylobacteriaceae</taxon>
        <taxon>Microvirga</taxon>
    </lineage>
</organism>
<dbReference type="EMBL" id="WURB01000013">
    <property type="protein sequence ID" value="MXQ13117.1"/>
    <property type="molecule type" value="Genomic_DNA"/>
</dbReference>
<comment type="caution">
    <text evidence="3">The sequence shown here is derived from an EMBL/GenBank/DDBJ whole genome shotgun (WGS) entry which is preliminary data.</text>
</comment>
<keyword evidence="4" id="KW-1185">Reference proteome</keyword>
<name>A0A7X3MTV9_9HYPH</name>
<protein>
    <submittedName>
        <fullName evidence="3">ROK family protein</fullName>
    </submittedName>
</protein>
<dbReference type="Gene3D" id="1.10.10.10">
    <property type="entry name" value="Winged helix-like DNA-binding domain superfamily/Winged helix DNA-binding domain"/>
    <property type="match status" value="1"/>
</dbReference>
<dbReference type="Proteomes" id="UP000436483">
    <property type="component" value="Unassembled WGS sequence"/>
</dbReference>
<dbReference type="InterPro" id="IPR036390">
    <property type="entry name" value="WH_DNA-bd_sf"/>
</dbReference>
<dbReference type="AlphaFoldDB" id="A0A7X3MTV9"/>
<sequence>MPRKSTGGTPSTIGSNPERNRSHNRRVVLDVVRQLGPVGRMEISRHAHLSTQAVSNIVDDLVADGLLIRTGRLRAGRGLPPIQFAVNPDGGMTAGIEIAAEHISTLLVDIGGRVRAHRTLPIRRNDPETVLPAIKAEIEAAQAQLRPPVPQLIGVGVVMPGPFNVEGMTSVGPTTLSGWLDFDPVAGIGQVLGSPITLENDATAAAVGERLHGAAKDLKDFCLIYFGQGLGLGIMIDGRPYRGANGNAGEIGHVLVEKGGRLCSCGQHGCLEAYASLHALGERLNAAGIQNVDYAQLERLHHDKHPVVEAWIEEAAGYLAPQVAMLENLFDPEAVVIGGALPLSLLEQLVQTMQPLPLSVARRRNRTEARLIHGRTGRLTAALGAAALPLLDAMTPRLDTAHVAHREQPNEEISLVGRP</sequence>
<comment type="similarity">
    <text evidence="1">Belongs to the ROK (NagC/XylR) family.</text>
</comment>
<reference evidence="3 4" key="1">
    <citation type="submission" date="2019-12" db="EMBL/GenBank/DDBJ databases">
        <authorList>
            <person name="Yuan C.-G."/>
        </authorList>
    </citation>
    <scope>NUCLEOTIDE SEQUENCE [LARGE SCALE GENOMIC DNA]</scope>
    <source>
        <strain evidence="3 4">KCTC 23863</strain>
    </source>
</reference>
<accession>A0A7X3MTV9</accession>
<evidence type="ECO:0000256" key="2">
    <source>
        <dbReference type="SAM" id="MobiDB-lite"/>
    </source>
</evidence>
<dbReference type="RefSeq" id="WP_160885781.1">
    <property type="nucleotide sequence ID" value="NZ_WURB01000013.1"/>
</dbReference>
<dbReference type="OrthoDB" id="9810372at2"/>
<dbReference type="SUPFAM" id="SSF53067">
    <property type="entry name" value="Actin-like ATPase domain"/>
    <property type="match status" value="1"/>
</dbReference>
<evidence type="ECO:0000313" key="4">
    <source>
        <dbReference type="Proteomes" id="UP000436483"/>
    </source>
</evidence>
<dbReference type="Gene3D" id="3.30.420.40">
    <property type="match status" value="2"/>
</dbReference>
<dbReference type="InterPro" id="IPR036388">
    <property type="entry name" value="WH-like_DNA-bd_sf"/>
</dbReference>
<dbReference type="SUPFAM" id="SSF46785">
    <property type="entry name" value="Winged helix' DNA-binding domain"/>
    <property type="match status" value="1"/>
</dbReference>
<dbReference type="Pfam" id="PF00480">
    <property type="entry name" value="ROK"/>
    <property type="match status" value="1"/>
</dbReference>
<evidence type="ECO:0000256" key="1">
    <source>
        <dbReference type="ARBA" id="ARBA00006479"/>
    </source>
</evidence>
<dbReference type="InterPro" id="IPR000600">
    <property type="entry name" value="ROK"/>
</dbReference>